<dbReference type="EMBL" id="NCKW01005347">
    <property type="protein sequence ID" value="POM72995.1"/>
    <property type="molecule type" value="Genomic_DNA"/>
</dbReference>
<dbReference type="InterPro" id="IPR043502">
    <property type="entry name" value="DNA/RNA_pol_sf"/>
</dbReference>
<accession>A0A2P4Y588</accession>
<comment type="caution">
    <text evidence="1">The sequence shown here is derived from an EMBL/GenBank/DDBJ whole genome shotgun (WGS) entry which is preliminary data.</text>
</comment>
<evidence type="ECO:0000313" key="1">
    <source>
        <dbReference type="EMBL" id="POM72995.1"/>
    </source>
</evidence>
<evidence type="ECO:0000313" key="2">
    <source>
        <dbReference type="Proteomes" id="UP000237271"/>
    </source>
</evidence>
<name>A0A2P4Y588_9STRA</name>
<reference evidence="1 2" key="1">
    <citation type="journal article" date="2017" name="Genome Biol. Evol.">
        <title>Phytophthora megakarya and P. palmivora, closely related causal agents of cacao black pod rot, underwent increases in genome sizes and gene numbers by different mechanisms.</title>
        <authorList>
            <person name="Ali S.S."/>
            <person name="Shao J."/>
            <person name="Lary D.J."/>
            <person name="Kronmiller B."/>
            <person name="Shen D."/>
            <person name="Strem M.D."/>
            <person name="Amoako-Attah I."/>
            <person name="Akrofi A.Y."/>
            <person name="Begoude B.A."/>
            <person name="Ten Hoopen G.M."/>
            <person name="Coulibaly K."/>
            <person name="Kebe B.I."/>
            <person name="Melnick R.L."/>
            <person name="Guiltinan M.J."/>
            <person name="Tyler B.M."/>
            <person name="Meinhardt L.W."/>
            <person name="Bailey B.A."/>
        </authorList>
    </citation>
    <scope>NUCLEOTIDE SEQUENCE [LARGE SCALE GENOMIC DNA]</scope>
    <source>
        <strain evidence="2">sbr112.9</strain>
    </source>
</reference>
<dbReference type="AlphaFoldDB" id="A0A2P4Y588"/>
<proteinExistence type="predicted"/>
<dbReference type="OrthoDB" id="9950135at2759"/>
<dbReference type="SUPFAM" id="SSF56672">
    <property type="entry name" value="DNA/RNA polymerases"/>
    <property type="match status" value="1"/>
</dbReference>
<gene>
    <name evidence="1" type="ORF">PHPALM_10205</name>
</gene>
<organism evidence="1 2">
    <name type="scientific">Phytophthora palmivora</name>
    <dbReference type="NCBI Taxonomy" id="4796"/>
    <lineage>
        <taxon>Eukaryota</taxon>
        <taxon>Sar</taxon>
        <taxon>Stramenopiles</taxon>
        <taxon>Oomycota</taxon>
        <taxon>Peronosporomycetes</taxon>
        <taxon>Peronosporales</taxon>
        <taxon>Peronosporaceae</taxon>
        <taxon>Phytophthora</taxon>
    </lineage>
</organism>
<sequence length="200" mass="22591">MQKPLQPMIRRSREARYASQPLLALNASDNPVAPFIDFVPVYVKIAPPVSRLRPKLFRRNLHPQSCEGSMTDLELYTNLTKCIFCAPEIPVLGSYVSKELVHADPEKVGSSVLGLRLRTRATPTVVGTRDIPSPLLEEFRRDSPLLHLLKADTTWSWRPEHQAAFEAIKMSQTMNPDVIYHEAHTIQRIALRIPCATLST</sequence>
<dbReference type="Proteomes" id="UP000237271">
    <property type="component" value="Unassembled WGS sequence"/>
</dbReference>
<protein>
    <submittedName>
        <fullName evidence="1">Polyprotein</fullName>
    </submittedName>
</protein>
<keyword evidence="2" id="KW-1185">Reference proteome</keyword>